<gene>
    <name evidence="1" type="ORF">COU47_00215</name>
</gene>
<sequence length="124" mass="13852">MDNEAEKDSLSLAKKKLEAGPSCVSEAGVFALIACAEILQRIEEKIDTGNKKIEERLAQMVKSRNKDYAAMWERLGQITERVNGLGAGEVVVAAQEEKSKNPEHEYEYDFLADQIDPQDEILLP</sequence>
<proteinExistence type="predicted"/>
<organism evidence="1 2">
    <name type="scientific">Candidatus Niyogibacteria bacterium CG10_big_fil_rev_8_21_14_0_10_46_36</name>
    <dbReference type="NCBI Taxonomy" id="1974726"/>
    <lineage>
        <taxon>Bacteria</taxon>
        <taxon>Candidatus Niyogiibacteriota</taxon>
    </lineage>
</organism>
<dbReference type="Proteomes" id="UP000231503">
    <property type="component" value="Unassembled WGS sequence"/>
</dbReference>
<reference evidence="2" key="1">
    <citation type="submission" date="2017-09" db="EMBL/GenBank/DDBJ databases">
        <title>Depth-based differentiation of microbial function through sediment-hosted aquifers and enrichment of novel symbionts in the deep terrestrial subsurface.</title>
        <authorList>
            <person name="Probst A.J."/>
            <person name="Ladd B."/>
            <person name="Jarett J.K."/>
            <person name="Geller-Mcgrath D.E."/>
            <person name="Sieber C.M.K."/>
            <person name="Emerson J.B."/>
            <person name="Anantharaman K."/>
            <person name="Thomas B.C."/>
            <person name="Malmstrom R."/>
            <person name="Stieglmeier M."/>
            <person name="Klingl A."/>
            <person name="Woyke T."/>
            <person name="Ryan C.M."/>
            <person name="Banfield J.F."/>
        </authorList>
    </citation>
    <scope>NUCLEOTIDE SEQUENCE [LARGE SCALE GENOMIC DNA]</scope>
</reference>
<comment type="caution">
    <text evidence="1">The sequence shown here is derived from an EMBL/GenBank/DDBJ whole genome shotgun (WGS) entry which is preliminary data.</text>
</comment>
<evidence type="ECO:0000313" key="1">
    <source>
        <dbReference type="EMBL" id="PIR69851.1"/>
    </source>
</evidence>
<dbReference type="AlphaFoldDB" id="A0A2H0TE83"/>
<dbReference type="EMBL" id="PFCO01000001">
    <property type="protein sequence ID" value="PIR69851.1"/>
    <property type="molecule type" value="Genomic_DNA"/>
</dbReference>
<accession>A0A2H0TE83</accession>
<name>A0A2H0TE83_9BACT</name>
<evidence type="ECO:0000313" key="2">
    <source>
        <dbReference type="Proteomes" id="UP000231503"/>
    </source>
</evidence>
<protein>
    <submittedName>
        <fullName evidence="1">Uncharacterized protein</fullName>
    </submittedName>
</protein>